<dbReference type="GO" id="GO:0007601">
    <property type="term" value="P:visual perception"/>
    <property type="evidence" value="ECO:0007669"/>
    <property type="project" value="TreeGrafter"/>
</dbReference>
<reference evidence="5" key="1">
    <citation type="submission" date="2023-08" db="EMBL/GenBank/DDBJ databases">
        <authorList>
            <person name="Alioto T."/>
            <person name="Alioto T."/>
            <person name="Gomez Garrido J."/>
        </authorList>
    </citation>
    <scope>NUCLEOTIDE SEQUENCE</scope>
</reference>
<dbReference type="PROSITE" id="PS50915">
    <property type="entry name" value="CRYSTALLIN_BETA_GAMMA"/>
    <property type="match status" value="4"/>
</dbReference>
<organism evidence="5 6">
    <name type="scientific">Xyrichtys novacula</name>
    <name type="common">Pearly razorfish</name>
    <name type="synonym">Hemipteronotus novacula</name>
    <dbReference type="NCBI Taxonomy" id="13765"/>
    <lineage>
        <taxon>Eukaryota</taxon>
        <taxon>Metazoa</taxon>
        <taxon>Chordata</taxon>
        <taxon>Craniata</taxon>
        <taxon>Vertebrata</taxon>
        <taxon>Euteleostomi</taxon>
        <taxon>Actinopterygii</taxon>
        <taxon>Neopterygii</taxon>
        <taxon>Teleostei</taxon>
        <taxon>Neoteleostei</taxon>
        <taxon>Acanthomorphata</taxon>
        <taxon>Eupercaria</taxon>
        <taxon>Labriformes</taxon>
        <taxon>Labridae</taxon>
        <taxon>Xyrichtys</taxon>
    </lineage>
</organism>
<dbReference type="GO" id="GO:0002088">
    <property type="term" value="P:lens development in camera-type eye"/>
    <property type="evidence" value="ECO:0007669"/>
    <property type="project" value="TreeGrafter"/>
</dbReference>
<evidence type="ECO:0000256" key="2">
    <source>
        <dbReference type="ARBA" id="ARBA00022613"/>
    </source>
</evidence>
<dbReference type="FunFam" id="2.60.20.10:FF:000003">
    <property type="entry name" value="Crystallin gamma S"/>
    <property type="match status" value="1"/>
</dbReference>
<dbReference type="PRINTS" id="PR01367">
    <property type="entry name" value="BGCRYSTALLIN"/>
</dbReference>
<keyword evidence="3" id="KW-0677">Repeat</keyword>
<feature type="domain" description="Beta/gamma crystallin 'Greek key'" evidence="4">
    <location>
        <begin position="78"/>
        <end position="118"/>
    </location>
</feature>
<keyword evidence="2" id="KW-0273">Eye lens protein</keyword>
<feature type="domain" description="Beta/gamma crystallin 'Greek key'" evidence="4">
    <location>
        <begin position="170"/>
        <end position="210"/>
    </location>
</feature>
<comment type="similarity">
    <text evidence="1">Belongs to the beta/gamma-crystallin family.</text>
</comment>
<evidence type="ECO:0000313" key="5">
    <source>
        <dbReference type="EMBL" id="CAJ1050143.1"/>
    </source>
</evidence>
<feature type="domain" description="Beta/gamma crystallin 'Greek key'" evidence="4">
    <location>
        <begin position="211"/>
        <end position="253"/>
    </location>
</feature>
<gene>
    <name evidence="5" type="ORF">XNOV1_A036579</name>
</gene>
<evidence type="ECO:0000259" key="4">
    <source>
        <dbReference type="PROSITE" id="PS50915"/>
    </source>
</evidence>
<dbReference type="Gene3D" id="2.60.20.10">
    <property type="entry name" value="Crystallins"/>
    <property type="match status" value="2"/>
</dbReference>
<dbReference type="SMART" id="SM00247">
    <property type="entry name" value="XTALbg"/>
    <property type="match status" value="2"/>
</dbReference>
<dbReference type="Proteomes" id="UP001178508">
    <property type="component" value="Chromosome 1"/>
</dbReference>
<dbReference type="SUPFAM" id="SSF49695">
    <property type="entry name" value="gamma-Crystallin-like"/>
    <property type="match status" value="1"/>
</dbReference>
<feature type="domain" description="Beta/gamma crystallin 'Greek key'" evidence="4">
    <location>
        <begin position="119"/>
        <end position="164"/>
    </location>
</feature>
<dbReference type="InterPro" id="IPR011024">
    <property type="entry name" value="G_crystallin-like"/>
</dbReference>
<dbReference type="EMBL" id="OY660864">
    <property type="protein sequence ID" value="CAJ1050143.1"/>
    <property type="molecule type" value="Genomic_DNA"/>
</dbReference>
<name>A0AAV1EN29_XYRNO</name>
<dbReference type="AlphaFoldDB" id="A0AAV1EN29"/>
<evidence type="ECO:0000256" key="3">
    <source>
        <dbReference type="ARBA" id="ARBA00022737"/>
    </source>
</evidence>
<evidence type="ECO:0000313" key="6">
    <source>
        <dbReference type="Proteomes" id="UP001178508"/>
    </source>
</evidence>
<sequence>MEEEPRFKPSETEKRRCLTCSNRPEKKKRPRASGPALHRCCCCCCCHRRRRRRRCGQESQKQNKLGSVLQRAFYGSSGKVTLFEQRNFTGRRLELSSDCTRLSDKNFPERCNSVQVESGAWVGYEHENFRGRQYLWDMSDRGEYNCYDKWCAQADHVSSVRAVKQDNNPARAQLYERAGFSGKKIEVQDDVPNLMSRHSLNRVASIRVLGGAWVVYQEPNYRGPHYILEKKDYNNFSDWGSQHNTVGSMRRVRFN</sequence>
<dbReference type="GO" id="GO:0005212">
    <property type="term" value="F:structural constituent of eye lens"/>
    <property type="evidence" value="ECO:0007669"/>
    <property type="project" value="UniProtKB-KW"/>
</dbReference>
<dbReference type="InterPro" id="IPR050252">
    <property type="entry name" value="Beta/Gamma-Crystallin"/>
</dbReference>
<dbReference type="InterPro" id="IPR001064">
    <property type="entry name" value="Beta/gamma_crystallin"/>
</dbReference>
<dbReference type="Pfam" id="PF00030">
    <property type="entry name" value="Crystall"/>
    <property type="match status" value="2"/>
</dbReference>
<dbReference type="PANTHER" id="PTHR11818:SF15">
    <property type="entry name" value="BETAGAMMAX-CRYSTALLIN"/>
    <property type="match status" value="1"/>
</dbReference>
<evidence type="ECO:0000256" key="1">
    <source>
        <dbReference type="ARBA" id="ARBA00009646"/>
    </source>
</evidence>
<protein>
    <submittedName>
        <fullName evidence="5">Crystallin beta gamma X</fullName>
    </submittedName>
</protein>
<accession>A0AAV1EN29</accession>
<proteinExistence type="inferred from homology"/>
<dbReference type="PANTHER" id="PTHR11818">
    <property type="entry name" value="BETA/GAMMA CRYSTALLIN"/>
    <property type="match status" value="1"/>
</dbReference>
<keyword evidence="6" id="KW-1185">Reference proteome</keyword>